<dbReference type="EC" id="2.4.1.-" evidence="15"/>
<keyword evidence="14" id="KW-0464">Manganese</keyword>
<evidence type="ECO:0000256" key="6">
    <source>
        <dbReference type="ARBA" id="ARBA00022676"/>
    </source>
</evidence>
<keyword evidence="11 15" id="KW-0333">Golgi apparatus</keyword>
<organism evidence="16 17">
    <name type="scientific">Pieris macdunnoughi</name>
    <dbReference type="NCBI Taxonomy" id="345717"/>
    <lineage>
        <taxon>Eukaryota</taxon>
        <taxon>Metazoa</taxon>
        <taxon>Ecdysozoa</taxon>
        <taxon>Arthropoda</taxon>
        <taxon>Hexapoda</taxon>
        <taxon>Insecta</taxon>
        <taxon>Pterygota</taxon>
        <taxon>Neoptera</taxon>
        <taxon>Endopterygota</taxon>
        <taxon>Lepidoptera</taxon>
        <taxon>Glossata</taxon>
        <taxon>Ditrysia</taxon>
        <taxon>Papilionoidea</taxon>
        <taxon>Pieridae</taxon>
        <taxon>Pierinae</taxon>
        <taxon>Pieris</taxon>
    </lineage>
</organism>
<keyword evidence="12 15" id="KW-0472">Membrane</keyword>
<evidence type="ECO:0000256" key="13">
    <source>
        <dbReference type="ARBA" id="ARBA00023180"/>
    </source>
</evidence>
<evidence type="ECO:0000256" key="9">
    <source>
        <dbReference type="ARBA" id="ARBA00022968"/>
    </source>
</evidence>
<evidence type="ECO:0000313" key="16">
    <source>
        <dbReference type="EMBL" id="CAF4883374.1"/>
    </source>
</evidence>
<comment type="pathway">
    <text evidence="4">Glycan metabolism; heparan sulfate biosynthesis.</text>
</comment>
<evidence type="ECO:0000256" key="7">
    <source>
        <dbReference type="ARBA" id="ARBA00022679"/>
    </source>
</evidence>
<dbReference type="EMBL" id="CAJOBZ010000028">
    <property type="protein sequence ID" value="CAF4883374.1"/>
    <property type="molecule type" value="Genomic_DNA"/>
</dbReference>
<sequence length="363" mass="42623">MLGIYYLRKYKIMILLSILFFYLGCGITLSFIRMDCVAASQQLAKEAPSKFDKIEYAVLVLSGPEYEAKRDAIRATWANFVSNIFIENEVKLYKWNHTWVGYTPQRDFIKVFFVVGTQGLSGVKLERLKAEHTRSDDLLLLDNLEDNYKNLAVKLKHSLQWAHAHLKFLKYLIKCDDDSFLRVDLIVKDLEAFAPNMNDPEIRRHITKKHSSNEYKGLYWGYFDGRARVYLNGKWEEKDWFLCDTYLPYALGGGYIISKSIVDYIARNADFLSHYNSEDVSMGVWTAALEGINRVHDIRFDTQWKSRGCENNMLVRHKQTPTDMFQMYRTLVHSHGEKLCKTENSLRKYYFYDWNVLPSMCCK</sequence>
<dbReference type="AlphaFoldDB" id="A0A821U1M2"/>
<keyword evidence="7" id="KW-0808">Transferase</keyword>
<evidence type="ECO:0000256" key="5">
    <source>
        <dbReference type="ARBA" id="ARBA00008661"/>
    </source>
</evidence>
<evidence type="ECO:0000256" key="4">
    <source>
        <dbReference type="ARBA" id="ARBA00005093"/>
    </source>
</evidence>
<gene>
    <name evidence="16" type="ORF">PMACD_LOCUS9809</name>
</gene>
<evidence type="ECO:0000313" key="17">
    <source>
        <dbReference type="Proteomes" id="UP000663880"/>
    </source>
</evidence>
<dbReference type="Proteomes" id="UP000663880">
    <property type="component" value="Unassembled WGS sequence"/>
</dbReference>
<evidence type="ECO:0000256" key="3">
    <source>
        <dbReference type="ARBA" id="ARBA00004840"/>
    </source>
</evidence>
<evidence type="ECO:0000256" key="2">
    <source>
        <dbReference type="ARBA" id="ARBA00004323"/>
    </source>
</evidence>
<dbReference type="PANTHER" id="PTHR11214">
    <property type="entry name" value="BETA-1,3-N-ACETYLGLUCOSAMINYLTRANSFERASE"/>
    <property type="match status" value="1"/>
</dbReference>
<protein>
    <recommendedName>
        <fullName evidence="15">Hexosyltransferase</fullName>
        <ecNumber evidence="15">2.4.1.-</ecNumber>
    </recommendedName>
</protein>
<keyword evidence="9 15" id="KW-0735">Signal-anchor</keyword>
<dbReference type="GO" id="GO:0000139">
    <property type="term" value="C:Golgi membrane"/>
    <property type="evidence" value="ECO:0007669"/>
    <property type="project" value="UniProtKB-SubCell"/>
</dbReference>
<dbReference type="GO" id="GO:0047220">
    <property type="term" value="F:galactosylxylosylprotein 3-beta-galactosyltransferase activity"/>
    <property type="evidence" value="ECO:0007669"/>
    <property type="project" value="TreeGrafter"/>
</dbReference>
<comment type="subcellular location">
    <subcellularLocation>
        <location evidence="2 15">Golgi apparatus membrane</location>
        <topology evidence="2 15">Single-pass type II membrane protein</topology>
    </subcellularLocation>
</comment>
<dbReference type="PANTHER" id="PTHR11214:SF3">
    <property type="entry name" value="BETA-1,3-GALACTOSYLTRANSFERASE 6"/>
    <property type="match status" value="1"/>
</dbReference>
<keyword evidence="10 15" id="KW-1133">Transmembrane helix</keyword>
<keyword evidence="17" id="KW-1185">Reference proteome</keyword>
<comment type="pathway">
    <text evidence="3">Glycan metabolism; chondroitin sulfate biosynthesis.</text>
</comment>
<evidence type="ECO:0000256" key="10">
    <source>
        <dbReference type="ARBA" id="ARBA00022989"/>
    </source>
</evidence>
<evidence type="ECO:0000256" key="12">
    <source>
        <dbReference type="ARBA" id="ARBA00023136"/>
    </source>
</evidence>
<dbReference type="FunFam" id="3.90.550.50:FF:000018">
    <property type="entry name" value="Hexosyltransferase"/>
    <property type="match status" value="1"/>
</dbReference>
<keyword evidence="6 15" id="KW-0328">Glycosyltransferase</keyword>
<comment type="caution">
    <text evidence="16">The sequence shown here is derived from an EMBL/GenBank/DDBJ whole genome shotgun (WGS) entry which is preliminary data.</text>
</comment>
<proteinExistence type="inferred from homology"/>
<feature type="transmembrane region" description="Helical" evidence="15">
    <location>
        <begin position="12"/>
        <end position="32"/>
    </location>
</feature>
<evidence type="ECO:0000256" key="11">
    <source>
        <dbReference type="ARBA" id="ARBA00023034"/>
    </source>
</evidence>
<accession>A0A821U1M2</accession>
<dbReference type="Pfam" id="PF01762">
    <property type="entry name" value="Galactosyl_T"/>
    <property type="match status" value="1"/>
</dbReference>
<dbReference type="GO" id="GO:0006493">
    <property type="term" value="P:protein O-linked glycosylation"/>
    <property type="evidence" value="ECO:0007669"/>
    <property type="project" value="TreeGrafter"/>
</dbReference>
<keyword evidence="13" id="KW-0325">Glycoprotein</keyword>
<reference evidence="16" key="1">
    <citation type="submission" date="2021-02" db="EMBL/GenBank/DDBJ databases">
        <authorList>
            <person name="Steward A R."/>
        </authorList>
    </citation>
    <scope>NUCLEOTIDE SEQUENCE</scope>
</reference>
<evidence type="ECO:0000256" key="8">
    <source>
        <dbReference type="ARBA" id="ARBA00022692"/>
    </source>
</evidence>
<dbReference type="InterPro" id="IPR002659">
    <property type="entry name" value="Glyco_trans_31"/>
</dbReference>
<name>A0A821U1M2_9NEOP</name>
<dbReference type="Gene3D" id="3.90.550.50">
    <property type="match status" value="1"/>
</dbReference>
<comment type="cofactor">
    <cofactor evidence="1">
        <name>Mn(2+)</name>
        <dbReference type="ChEBI" id="CHEBI:29035"/>
    </cofactor>
</comment>
<evidence type="ECO:0000256" key="1">
    <source>
        <dbReference type="ARBA" id="ARBA00001936"/>
    </source>
</evidence>
<dbReference type="OrthoDB" id="1158011at2759"/>
<comment type="similarity">
    <text evidence="5 15">Belongs to the glycosyltransferase 31 family.</text>
</comment>
<dbReference type="GO" id="GO:0006024">
    <property type="term" value="P:glycosaminoglycan biosynthetic process"/>
    <property type="evidence" value="ECO:0007669"/>
    <property type="project" value="UniProtKB-ARBA"/>
</dbReference>
<keyword evidence="8 15" id="KW-0812">Transmembrane</keyword>
<evidence type="ECO:0000256" key="15">
    <source>
        <dbReference type="RuleBase" id="RU363063"/>
    </source>
</evidence>
<evidence type="ECO:0000256" key="14">
    <source>
        <dbReference type="ARBA" id="ARBA00023211"/>
    </source>
</evidence>